<organism evidence="4 5">
    <name type="scientific">Agrilus planipennis</name>
    <name type="common">Emerald ash borer</name>
    <name type="synonym">Agrilus marcopoli</name>
    <dbReference type="NCBI Taxonomy" id="224129"/>
    <lineage>
        <taxon>Eukaryota</taxon>
        <taxon>Metazoa</taxon>
        <taxon>Ecdysozoa</taxon>
        <taxon>Arthropoda</taxon>
        <taxon>Hexapoda</taxon>
        <taxon>Insecta</taxon>
        <taxon>Pterygota</taxon>
        <taxon>Neoptera</taxon>
        <taxon>Endopterygota</taxon>
        <taxon>Coleoptera</taxon>
        <taxon>Polyphaga</taxon>
        <taxon>Elateriformia</taxon>
        <taxon>Buprestoidea</taxon>
        <taxon>Buprestidae</taxon>
        <taxon>Agrilinae</taxon>
        <taxon>Agrilus</taxon>
    </lineage>
</organism>
<feature type="signal peptide" evidence="2">
    <location>
        <begin position="1"/>
        <end position="25"/>
    </location>
</feature>
<evidence type="ECO:0000256" key="1">
    <source>
        <dbReference type="SAM" id="MobiDB-lite"/>
    </source>
</evidence>
<feature type="compositionally biased region" description="Basic and acidic residues" evidence="1">
    <location>
        <begin position="104"/>
        <end position="114"/>
    </location>
</feature>
<dbReference type="PANTHER" id="PTHR22933">
    <property type="entry name" value="FI18007P1-RELATED"/>
    <property type="match status" value="1"/>
</dbReference>
<accession>A0A1W4W5E3</accession>
<evidence type="ECO:0000313" key="4">
    <source>
        <dbReference type="Proteomes" id="UP000192223"/>
    </source>
</evidence>
<dbReference type="PROSITE" id="PS50940">
    <property type="entry name" value="CHIT_BIND_II"/>
    <property type="match status" value="1"/>
</dbReference>
<dbReference type="InterPro" id="IPR052976">
    <property type="entry name" value="Scoloptoxin-like"/>
</dbReference>
<feature type="region of interest" description="Disordered" evidence="1">
    <location>
        <begin position="104"/>
        <end position="124"/>
    </location>
</feature>
<dbReference type="PANTHER" id="PTHR22933:SF44">
    <property type="entry name" value="RE15157P"/>
    <property type="match status" value="1"/>
</dbReference>
<dbReference type="KEGG" id="apln:108732853"/>
<evidence type="ECO:0000256" key="2">
    <source>
        <dbReference type="SAM" id="SignalP"/>
    </source>
</evidence>
<dbReference type="SUPFAM" id="SSF57625">
    <property type="entry name" value="Invertebrate chitin-binding proteins"/>
    <property type="match status" value="1"/>
</dbReference>
<sequence>MHYYRVGRLFVIVLQLINTIKIITGQQFSCQGRPSGYYADINTGCQVYHMCDGLGRQFSYTCPNATLFQQRMLICDHWYMVNCSKSEVDYRANLLIGQKDKPFVEDSEKQRTPRPDLLTNPSEPEYNLYSRNSRVLSQTNLNKLVGVDTERSQENGSQSTDKPLYFVPSHWSTEYTRDVTTEPNLITHESGFKGRVREKPRGFSKPIDIVKKRKITINTIDNNKFVDTSTSLNAISQDNSLGKKPVHSKIKPNSIVNFPSNFENTTPKFPTFVDERNKKFEIEETPNGGNISDFNLFLAPPKSLRQPTGERTPVNNFNSPTVKVKKQNAPEYPWQDLRKRYFIPDVTFPLEMVPRASYDNALNSFQVKSVPVFVTNNNDTQT</sequence>
<dbReference type="CTD" id="41986"/>
<dbReference type="GO" id="GO:0008061">
    <property type="term" value="F:chitin binding"/>
    <property type="evidence" value="ECO:0007669"/>
    <property type="project" value="InterPro"/>
</dbReference>
<dbReference type="Pfam" id="PF01607">
    <property type="entry name" value="CBM_14"/>
    <property type="match status" value="1"/>
</dbReference>
<keyword evidence="2" id="KW-0732">Signal</keyword>
<dbReference type="RefSeq" id="XP_018319347.1">
    <property type="nucleotide sequence ID" value="XM_018463845.1"/>
</dbReference>
<protein>
    <submittedName>
        <fullName evidence="5 6">Uncharacterized protein LOC108732853 isoform X1</fullName>
    </submittedName>
</protein>
<feature type="chain" id="PRO_5010817754" evidence="2">
    <location>
        <begin position="26"/>
        <end position="382"/>
    </location>
</feature>
<dbReference type="OrthoDB" id="6379319at2759"/>
<gene>
    <name evidence="5 6" type="primary">LOC108732853</name>
</gene>
<dbReference type="GeneID" id="108732853"/>
<dbReference type="InterPro" id="IPR036508">
    <property type="entry name" value="Chitin-bd_dom_sf"/>
</dbReference>
<dbReference type="Proteomes" id="UP000192223">
    <property type="component" value="Unplaced"/>
</dbReference>
<evidence type="ECO:0000313" key="6">
    <source>
        <dbReference type="RefSeq" id="XP_018319347.1"/>
    </source>
</evidence>
<proteinExistence type="predicted"/>
<keyword evidence="4" id="KW-1185">Reference proteome</keyword>
<name>A0A1W4W5E3_AGRPL</name>
<feature type="domain" description="Chitin-binding type-2" evidence="3">
    <location>
        <begin position="27"/>
        <end position="85"/>
    </location>
</feature>
<dbReference type="AlphaFoldDB" id="A0A1W4W5E3"/>
<evidence type="ECO:0000313" key="5">
    <source>
        <dbReference type="RefSeq" id="XP_018319346.1"/>
    </source>
</evidence>
<evidence type="ECO:0000259" key="3">
    <source>
        <dbReference type="PROSITE" id="PS50940"/>
    </source>
</evidence>
<dbReference type="GO" id="GO:0005576">
    <property type="term" value="C:extracellular region"/>
    <property type="evidence" value="ECO:0007669"/>
    <property type="project" value="InterPro"/>
</dbReference>
<reference evidence="5 6" key="1">
    <citation type="submission" date="2025-04" db="UniProtKB">
        <authorList>
            <consortium name="RefSeq"/>
        </authorList>
    </citation>
    <scope>IDENTIFICATION</scope>
    <source>
        <tissue evidence="5 6">Entire body</tissue>
    </source>
</reference>
<dbReference type="RefSeq" id="XP_018319346.1">
    <property type="nucleotide sequence ID" value="XM_018463844.1"/>
</dbReference>
<dbReference type="SMART" id="SM00494">
    <property type="entry name" value="ChtBD2"/>
    <property type="match status" value="1"/>
</dbReference>
<dbReference type="InterPro" id="IPR002557">
    <property type="entry name" value="Chitin-bd_dom"/>
</dbReference>
<dbReference type="Gene3D" id="2.170.140.10">
    <property type="entry name" value="Chitin binding domain"/>
    <property type="match status" value="1"/>
</dbReference>